<dbReference type="SUPFAM" id="SSF51679">
    <property type="entry name" value="Bacterial luciferase-like"/>
    <property type="match status" value="1"/>
</dbReference>
<dbReference type="Pfam" id="PF00296">
    <property type="entry name" value="Bac_luciferase"/>
    <property type="match status" value="1"/>
</dbReference>
<dbReference type="HOGENOM" id="CLU_027853_3_2_11"/>
<name>D3F8F9_CONWI</name>
<dbReference type="Proteomes" id="UP000008229">
    <property type="component" value="Chromosome"/>
</dbReference>
<dbReference type="GO" id="GO:0016705">
    <property type="term" value="F:oxidoreductase activity, acting on paired donors, with incorporation or reduction of molecular oxygen"/>
    <property type="evidence" value="ECO:0007669"/>
    <property type="project" value="InterPro"/>
</dbReference>
<evidence type="ECO:0000313" key="3">
    <source>
        <dbReference type="EMBL" id="ADB49029.1"/>
    </source>
</evidence>
<dbReference type="InterPro" id="IPR036661">
    <property type="entry name" value="Luciferase-like_sf"/>
</dbReference>
<evidence type="ECO:0000259" key="2">
    <source>
        <dbReference type="Pfam" id="PF00296"/>
    </source>
</evidence>
<dbReference type="InterPro" id="IPR050564">
    <property type="entry name" value="F420-G6PD/mer"/>
</dbReference>
<organism evidence="3 4">
    <name type="scientific">Conexibacter woesei (strain DSM 14684 / CCUG 47730 / CIP 108061 / JCM 11494 / NBRC 100937 / ID131577)</name>
    <dbReference type="NCBI Taxonomy" id="469383"/>
    <lineage>
        <taxon>Bacteria</taxon>
        <taxon>Bacillati</taxon>
        <taxon>Actinomycetota</taxon>
        <taxon>Thermoleophilia</taxon>
        <taxon>Solirubrobacterales</taxon>
        <taxon>Conexibacteraceae</taxon>
        <taxon>Conexibacter</taxon>
    </lineage>
</organism>
<dbReference type="InterPro" id="IPR011251">
    <property type="entry name" value="Luciferase-like_dom"/>
</dbReference>
<dbReference type="Gene3D" id="3.20.20.30">
    <property type="entry name" value="Luciferase-like domain"/>
    <property type="match status" value="1"/>
</dbReference>
<evidence type="ECO:0000313" key="4">
    <source>
        <dbReference type="Proteomes" id="UP000008229"/>
    </source>
</evidence>
<keyword evidence="4" id="KW-1185">Reference proteome</keyword>
<dbReference type="eggNOG" id="COG2141">
    <property type="taxonomic scope" value="Bacteria"/>
</dbReference>
<keyword evidence="1" id="KW-0560">Oxidoreductase</keyword>
<dbReference type="EMBL" id="CP001854">
    <property type="protein sequence ID" value="ADB49029.1"/>
    <property type="molecule type" value="Genomic_DNA"/>
</dbReference>
<reference evidence="3 4" key="1">
    <citation type="journal article" date="2010" name="Stand. Genomic Sci.">
        <title>Complete genome sequence of Conexibacter woesei type strain (ID131577).</title>
        <authorList>
            <person name="Pukall R."/>
            <person name="Lapidus A."/>
            <person name="Glavina Del Rio T."/>
            <person name="Copeland A."/>
            <person name="Tice H."/>
            <person name="Cheng J.-F."/>
            <person name="Lucas S."/>
            <person name="Chen F."/>
            <person name="Nolan M."/>
            <person name="Bruce D."/>
            <person name="Goodwin L."/>
            <person name="Pitluck S."/>
            <person name="Mavromatis K."/>
            <person name="Ivanova N."/>
            <person name="Ovchinnikova G."/>
            <person name="Pati A."/>
            <person name="Chen A."/>
            <person name="Palaniappan K."/>
            <person name="Land M."/>
            <person name="Hauser L."/>
            <person name="Chang Y.-J."/>
            <person name="Jeffries C.D."/>
            <person name="Chain P."/>
            <person name="Meincke L."/>
            <person name="Sims D."/>
            <person name="Brettin T."/>
            <person name="Detter J.C."/>
            <person name="Rohde M."/>
            <person name="Goeker M."/>
            <person name="Bristow J."/>
            <person name="Eisen J.A."/>
            <person name="Markowitz V."/>
            <person name="Kyrpides N.C."/>
            <person name="Klenk H.-P."/>
            <person name="Hugenholtz P."/>
        </authorList>
    </citation>
    <scope>NUCLEOTIDE SEQUENCE [LARGE SCALE GENOMIC DNA]</scope>
    <source>
        <strain evidence="4">DSM 14684 / CIP 108061 / JCM 11494 / NBRC 100937 / ID131577</strain>
    </source>
</reference>
<dbReference type="STRING" id="469383.Cwoe_0594"/>
<dbReference type="AlphaFoldDB" id="D3F8F9"/>
<dbReference type="OrthoDB" id="7903015at2"/>
<protein>
    <submittedName>
        <fullName evidence="3">Luciferase-like, subgroup</fullName>
    </submittedName>
</protein>
<dbReference type="PANTHER" id="PTHR43244:SF1">
    <property type="entry name" value="5,10-METHYLENETETRAHYDROMETHANOPTERIN REDUCTASE"/>
    <property type="match status" value="1"/>
</dbReference>
<feature type="domain" description="Luciferase-like" evidence="2">
    <location>
        <begin position="16"/>
        <end position="248"/>
    </location>
</feature>
<reference evidence="4" key="2">
    <citation type="submission" date="2010-01" db="EMBL/GenBank/DDBJ databases">
        <title>The complete genome of Conexibacter woesei DSM 14684.</title>
        <authorList>
            <consortium name="US DOE Joint Genome Institute (JGI-PGF)"/>
            <person name="Lucas S."/>
            <person name="Copeland A."/>
            <person name="Lapidus A."/>
            <person name="Glavina del Rio T."/>
            <person name="Dalin E."/>
            <person name="Tice H."/>
            <person name="Bruce D."/>
            <person name="Goodwin L."/>
            <person name="Pitluck S."/>
            <person name="Kyrpides N."/>
            <person name="Mavromatis K."/>
            <person name="Ivanova N."/>
            <person name="Mikhailova N."/>
            <person name="Chertkov O."/>
            <person name="Brettin T."/>
            <person name="Detter J.C."/>
            <person name="Han C."/>
            <person name="Larimer F."/>
            <person name="Land M."/>
            <person name="Hauser L."/>
            <person name="Markowitz V."/>
            <person name="Cheng J.-F."/>
            <person name="Hugenholtz P."/>
            <person name="Woyke T."/>
            <person name="Wu D."/>
            <person name="Pukall R."/>
            <person name="Steenblock K."/>
            <person name="Schneider S."/>
            <person name="Klenk H.-P."/>
            <person name="Eisen J.A."/>
        </authorList>
    </citation>
    <scope>NUCLEOTIDE SEQUENCE [LARGE SCALE GENOMIC DNA]</scope>
    <source>
        <strain evidence="4">DSM 14684 / CIP 108061 / JCM 11494 / NBRC 100937 / ID131577</strain>
    </source>
</reference>
<sequence length="312" mass="33146">MDLGVHLPLMPFGGEPVSLGRLARVVDTARECGLAAVAANDHFVYQTAWLDGPTALASMIERSGRMALATTVSLPVLRGPVPLAKALAAIDVLSEGRLVAAVGPGSSSRDYDAVGVAFEERWERFDEALAVLRGLLGGGPDPEDARFYAVPPDLELAPGPHRRGGGNLWVASWGSNAGLARVARAGDGWLASAYNTTPERFAAARGRLARALEDRGRDADGFPNALATMWTWVADDRAAGERVLADVLSPLLKRDPDELRGQVCVGSVEHCAELLSRYAEAGCGRVYLWPLGDEQRQLELIASEVAPMLGAT</sequence>
<accession>D3F8F9</accession>
<dbReference type="KEGG" id="cwo:Cwoe_0594"/>
<proteinExistence type="predicted"/>
<gene>
    <name evidence="3" type="ordered locus">Cwoe_0594</name>
</gene>
<dbReference type="PANTHER" id="PTHR43244">
    <property type="match status" value="1"/>
</dbReference>
<dbReference type="RefSeq" id="WP_012932082.1">
    <property type="nucleotide sequence ID" value="NC_013739.1"/>
</dbReference>
<evidence type="ECO:0000256" key="1">
    <source>
        <dbReference type="ARBA" id="ARBA00023002"/>
    </source>
</evidence>